<dbReference type="EMBL" id="LAZR01057479">
    <property type="protein sequence ID" value="KKK71989.1"/>
    <property type="molecule type" value="Genomic_DNA"/>
</dbReference>
<dbReference type="AlphaFoldDB" id="A0A0F9A014"/>
<protein>
    <recommendedName>
        <fullName evidence="2">RecG wedge domain-containing protein</fullName>
    </recommendedName>
</protein>
<comment type="caution">
    <text evidence="1">The sequence shown here is derived from an EMBL/GenBank/DDBJ whole genome shotgun (WGS) entry which is preliminary data.</text>
</comment>
<dbReference type="SUPFAM" id="SSF50249">
    <property type="entry name" value="Nucleic acid-binding proteins"/>
    <property type="match status" value="1"/>
</dbReference>
<evidence type="ECO:0008006" key="2">
    <source>
        <dbReference type="Google" id="ProtNLM"/>
    </source>
</evidence>
<proteinExistence type="predicted"/>
<reference evidence="1" key="1">
    <citation type="journal article" date="2015" name="Nature">
        <title>Complex archaea that bridge the gap between prokaryotes and eukaryotes.</title>
        <authorList>
            <person name="Spang A."/>
            <person name="Saw J.H."/>
            <person name="Jorgensen S.L."/>
            <person name="Zaremba-Niedzwiedzka K."/>
            <person name="Martijn J."/>
            <person name="Lind A.E."/>
            <person name="van Eijk R."/>
            <person name="Schleper C."/>
            <person name="Guy L."/>
            <person name="Ettema T.J."/>
        </authorList>
    </citation>
    <scope>NUCLEOTIDE SEQUENCE</scope>
</reference>
<sequence>MYKADTPVRYIKGLGPSRSRELNKLGVNTVLDLLERQPLSYIFPGVTPIADAKEGMVVIRATIGGINRGWGSTVTADLIDETGVCKAIWYTAYALQSLHSGLTVTFYGKMKGGVLQQPKWCTHGGGMKSVYGGQYGVHHNTIRAALVEVLANVELPTVYEGDSRVATFQAYHFPESKDEQGWARAVLKQDESICLQLALLERRKKQEQYVGVKIMI</sequence>
<gene>
    <name evidence="1" type="ORF">LCGC14_2908390</name>
</gene>
<organism evidence="1">
    <name type="scientific">marine sediment metagenome</name>
    <dbReference type="NCBI Taxonomy" id="412755"/>
    <lineage>
        <taxon>unclassified sequences</taxon>
        <taxon>metagenomes</taxon>
        <taxon>ecological metagenomes</taxon>
    </lineage>
</organism>
<dbReference type="Gene3D" id="2.40.50.140">
    <property type="entry name" value="Nucleic acid-binding proteins"/>
    <property type="match status" value="1"/>
</dbReference>
<name>A0A0F9A014_9ZZZZ</name>
<evidence type="ECO:0000313" key="1">
    <source>
        <dbReference type="EMBL" id="KKK71989.1"/>
    </source>
</evidence>
<dbReference type="InterPro" id="IPR012340">
    <property type="entry name" value="NA-bd_OB-fold"/>
</dbReference>
<accession>A0A0F9A014</accession>